<evidence type="ECO:0000313" key="2">
    <source>
        <dbReference type="Proteomes" id="UP000632828"/>
    </source>
</evidence>
<comment type="caution">
    <text evidence="1">The sequence shown here is derived from an EMBL/GenBank/DDBJ whole genome shotgun (WGS) entry which is preliminary data.</text>
</comment>
<keyword evidence="2" id="KW-1185">Reference proteome</keyword>
<organism evidence="1 2">
    <name type="scientific">Pelovirga terrestris</name>
    <dbReference type="NCBI Taxonomy" id="2771352"/>
    <lineage>
        <taxon>Bacteria</taxon>
        <taxon>Pseudomonadati</taxon>
        <taxon>Thermodesulfobacteriota</taxon>
        <taxon>Desulfuromonadia</taxon>
        <taxon>Geobacterales</taxon>
        <taxon>Geobacteraceae</taxon>
        <taxon>Pelovirga</taxon>
    </lineage>
</organism>
<dbReference type="Proteomes" id="UP000632828">
    <property type="component" value="Unassembled WGS sequence"/>
</dbReference>
<dbReference type="AlphaFoldDB" id="A0A8J6R5P4"/>
<protein>
    <submittedName>
        <fullName evidence="1">Uncharacterized protein</fullName>
    </submittedName>
</protein>
<sequence length="123" mass="14322">MLLLLLLQKFLHHAEHKLEDEHLSFLLCATDNHYYNALAGKTRGHEFGHHRTFQLAPHHEAVQEQKRLTLQQCGYFGLEAATDFYRLQQRLVDGGAIQTTHLSKDFDLERLRSRPGELGTDWM</sequence>
<evidence type="ECO:0000313" key="1">
    <source>
        <dbReference type="EMBL" id="MBD1400494.1"/>
    </source>
</evidence>
<reference evidence="1" key="1">
    <citation type="submission" date="2020-09" db="EMBL/GenBank/DDBJ databases">
        <title>Pelobacter alkaliphilus sp. nov., a novel anaerobic arsenate-reducing bacterium from terrestrial mud volcano.</title>
        <authorList>
            <person name="Khomyakova M.A."/>
            <person name="Merkel A.Y."/>
            <person name="Slobodkin A.I."/>
        </authorList>
    </citation>
    <scope>NUCLEOTIDE SEQUENCE</scope>
    <source>
        <strain evidence="1">M08fum</strain>
    </source>
</reference>
<dbReference type="EMBL" id="JACWUN010000007">
    <property type="protein sequence ID" value="MBD1400494.1"/>
    <property type="molecule type" value="Genomic_DNA"/>
</dbReference>
<gene>
    <name evidence="1" type="ORF">ICT70_07405</name>
</gene>
<proteinExistence type="predicted"/>
<accession>A0A8J6R5P4</accession>
<name>A0A8J6R5P4_9BACT</name>